<evidence type="ECO:0000313" key="2">
    <source>
        <dbReference type="EMBL" id="AUV82360.1"/>
    </source>
</evidence>
<dbReference type="EMBL" id="CP026309">
    <property type="protein sequence ID" value="AUV82360.1"/>
    <property type="molecule type" value="Genomic_DNA"/>
</dbReference>
<evidence type="ECO:0000313" key="3">
    <source>
        <dbReference type="Proteomes" id="UP000236584"/>
    </source>
</evidence>
<reference evidence="2 3" key="1">
    <citation type="submission" date="2018-01" db="EMBL/GenBank/DDBJ databases">
        <title>Complete genome sequence of Salinigranum rubrum GX10T, an extremely halophilic archaeon isolated from a marine solar saltern.</title>
        <authorList>
            <person name="Han S."/>
        </authorList>
    </citation>
    <scope>NUCLEOTIDE SEQUENCE [LARGE SCALE GENOMIC DNA]</scope>
    <source>
        <strain evidence="2 3">GX10</strain>
    </source>
</reference>
<sequence>MSSVRLKPGPVSTRAFNLGSLAAALLACAISGFYLWNGALTLPELVLLSVVAFPPYLLLVVCVLGVWLGFSDDARVRGRLR</sequence>
<dbReference type="PROSITE" id="PS51257">
    <property type="entry name" value="PROKAR_LIPOPROTEIN"/>
    <property type="match status" value="1"/>
</dbReference>
<evidence type="ECO:0000256" key="1">
    <source>
        <dbReference type="SAM" id="Phobius"/>
    </source>
</evidence>
<keyword evidence="1" id="KW-0472">Membrane</keyword>
<gene>
    <name evidence="2" type="ORF">C2R22_12495</name>
</gene>
<dbReference type="RefSeq" id="WP_103426049.1">
    <property type="nucleotide sequence ID" value="NZ_CP026309.1"/>
</dbReference>
<name>A0A2I8VKA0_9EURY</name>
<dbReference type="AlphaFoldDB" id="A0A2I8VKA0"/>
<dbReference type="Proteomes" id="UP000236584">
    <property type="component" value="Chromosome"/>
</dbReference>
<keyword evidence="3" id="KW-1185">Reference proteome</keyword>
<keyword evidence="1" id="KW-1133">Transmembrane helix</keyword>
<proteinExistence type="predicted"/>
<feature type="transmembrane region" description="Helical" evidence="1">
    <location>
        <begin position="48"/>
        <end position="70"/>
    </location>
</feature>
<organism evidence="2 3">
    <name type="scientific">Salinigranum rubrum</name>
    <dbReference type="NCBI Taxonomy" id="755307"/>
    <lineage>
        <taxon>Archaea</taxon>
        <taxon>Methanobacteriati</taxon>
        <taxon>Methanobacteriota</taxon>
        <taxon>Stenosarchaea group</taxon>
        <taxon>Halobacteria</taxon>
        <taxon>Halobacteriales</taxon>
        <taxon>Haloferacaceae</taxon>
        <taxon>Salinigranum</taxon>
    </lineage>
</organism>
<dbReference type="GeneID" id="35592924"/>
<dbReference type="KEGG" id="srub:C2R22_12495"/>
<accession>A0A2I8VKA0</accession>
<feature type="transmembrane region" description="Helical" evidence="1">
    <location>
        <begin position="15"/>
        <end position="36"/>
    </location>
</feature>
<protein>
    <submittedName>
        <fullName evidence="2">Uncharacterized protein</fullName>
    </submittedName>
</protein>
<keyword evidence="1" id="KW-0812">Transmembrane</keyword>